<gene>
    <name evidence="7" type="ORF">QQ008_28020</name>
</gene>
<evidence type="ECO:0000259" key="6">
    <source>
        <dbReference type="PROSITE" id="PS50949"/>
    </source>
</evidence>
<evidence type="ECO:0000256" key="3">
    <source>
        <dbReference type="ARBA" id="ARBA00023015"/>
    </source>
</evidence>
<evidence type="ECO:0000313" key="7">
    <source>
        <dbReference type="EMBL" id="MDN5205263.1"/>
    </source>
</evidence>
<dbReference type="SUPFAM" id="SSF46785">
    <property type="entry name" value="Winged helix' DNA-binding domain"/>
    <property type="match status" value="1"/>
</dbReference>
<feature type="domain" description="HTH gntR-type" evidence="6">
    <location>
        <begin position="16"/>
        <end position="84"/>
    </location>
</feature>
<dbReference type="RefSeq" id="WP_346755285.1">
    <property type="nucleotide sequence ID" value="NZ_JAUJEA010000016.1"/>
</dbReference>
<dbReference type="Gene3D" id="3.40.640.10">
    <property type="entry name" value="Type I PLP-dependent aspartate aminotransferase-like (Major domain)"/>
    <property type="match status" value="1"/>
</dbReference>
<dbReference type="GO" id="GO:0008483">
    <property type="term" value="F:transaminase activity"/>
    <property type="evidence" value="ECO:0007669"/>
    <property type="project" value="UniProtKB-KW"/>
</dbReference>
<dbReference type="PROSITE" id="PS50949">
    <property type="entry name" value="HTH_GNTR"/>
    <property type="match status" value="1"/>
</dbReference>
<dbReference type="Proteomes" id="UP001172082">
    <property type="component" value="Unassembled WGS sequence"/>
</dbReference>
<comment type="caution">
    <text evidence="7">The sequence shown here is derived from an EMBL/GenBank/DDBJ whole genome shotgun (WGS) entry which is preliminary data.</text>
</comment>
<keyword evidence="4" id="KW-0238">DNA-binding</keyword>
<evidence type="ECO:0000256" key="1">
    <source>
        <dbReference type="ARBA" id="ARBA00005384"/>
    </source>
</evidence>
<dbReference type="InterPro" id="IPR036388">
    <property type="entry name" value="WH-like_DNA-bd_sf"/>
</dbReference>
<dbReference type="EMBL" id="JAUJEA010000016">
    <property type="protein sequence ID" value="MDN5205263.1"/>
    <property type="molecule type" value="Genomic_DNA"/>
</dbReference>
<dbReference type="InterPro" id="IPR000524">
    <property type="entry name" value="Tscrpt_reg_HTH_GntR"/>
</dbReference>
<keyword evidence="7" id="KW-0032">Aminotransferase</keyword>
<sequence length="485" mass="55046">MYPWKSTILIDKTSKQPVFLQIANIISSEIRAGRLKPETKLPGSRSMAELLNVHRKTVVAAYDELDAQGWIELKASKGTFVSASLPTMRPVKLDPKVNNVSSHNDTSAFLFNVNTKLTVPPVNDNNLIKLHDGLPDVRLAPTEIIAREYKRVIKDHRILKYGDEQGDFRLREILSQYLNETRGIPSTPYNIFITRGSQMSIYLAAKLLLEPGSKMIVGKTSYYIADQAFESAGAELIRIPVDDQGVCIESMEELCSNTPIKAIYLTPHHHYPTTVTMSIDRRLKLLELAQRYHFAILEDDYDYEFHYKSSPILPIASLDHSGSVIYFGSFTKALAPALRIGYIIAPEDFTTELRKIRRFMDRQGDQILERAFANMIYDGEIQRHLKKAVKIYKDRRDFMCQLLHRELNGAIDADPPEGGLAIWAKFRPHIDLPLLAKNMEDQGIYISDGTHYNPEGPRLNASRLGFAALNKQETERVIQSMKGLL</sequence>
<dbReference type="PANTHER" id="PTHR46577:SF1">
    <property type="entry name" value="HTH-TYPE TRANSCRIPTIONAL REGULATORY PROTEIN GABR"/>
    <property type="match status" value="1"/>
</dbReference>
<dbReference type="InterPro" id="IPR004839">
    <property type="entry name" value="Aminotransferase_I/II_large"/>
</dbReference>
<proteinExistence type="inferred from homology"/>
<keyword evidence="3" id="KW-0805">Transcription regulation</keyword>
<dbReference type="InterPro" id="IPR015421">
    <property type="entry name" value="PyrdxlP-dep_Trfase_major"/>
</dbReference>
<dbReference type="PANTHER" id="PTHR46577">
    <property type="entry name" value="HTH-TYPE TRANSCRIPTIONAL REGULATORY PROTEIN GABR"/>
    <property type="match status" value="1"/>
</dbReference>
<dbReference type="SUPFAM" id="SSF53383">
    <property type="entry name" value="PLP-dependent transferases"/>
    <property type="match status" value="1"/>
</dbReference>
<dbReference type="InterPro" id="IPR051446">
    <property type="entry name" value="HTH_trans_reg/aminotransferase"/>
</dbReference>
<reference evidence="7" key="1">
    <citation type="submission" date="2023-06" db="EMBL/GenBank/DDBJ databases">
        <title>Genomic of Parafulvivirga corallium.</title>
        <authorList>
            <person name="Wang G."/>
        </authorList>
    </citation>
    <scope>NUCLEOTIDE SEQUENCE</scope>
    <source>
        <strain evidence="7">BMA10</strain>
    </source>
</reference>
<keyword evidence="2" id="KW-0663">Pyridoxal phosphate</keyword>
<dbReference type="Pfam" id="PF00392">
    <property type="entry name" value="GntR"/>
    <property type="match status" value="1"/>
</dbReference>
<accession>A0ABT8L0D3</accession>
<evidence type="ECO:0000256" key="5">
    <source>
        <dbReference type="ARBA" id="ARBA00023163"/>
    </source>
</evidence>
<dbReference type="InterPro" id="IPR036390">
    <property type="entry name" value="WH_DNA-bd_sf"/>
</dbReference>
<evidence type="ECO:0000256" key="2">
    <source>
        <dbReference type="ARBA" id="ARBA00022898"/>
    </source>
</evidence>
<keyword evidence="8" id="KW-1185">Reference proteome</keyword>
<evidence type="ECO:0000313" key="8">
    <source>
        <dbReference type="Proteomes" id="UP001172082"/>
    </source>
</evidence>
<dbReference type="CDD" id="cd07377">
    <property type="entry name" value="WHTH_GntR"/>
    <property type="match status" value="1"/>
</dbReference>
<dbReference type="CDD" id="cd00609">
    <property type="entry name" value="AAT_like"/>
    <property type="match status" value="1"/>
</dbReference>
<comment type="similarity">
    <text evidence="1">In the C-terminal section; belongs to the class-I pyridoxal-phosphate-dependent aminotransferase family.</text>
</comment>
<dbReference type="SMART" id="SM00345">
    <property type="entry name" value="HTH_GNTR"/>
    <property type="match status" value="1"/>
</dbReference>
<dbReference type="InterPro" id="IPR015424">
    <property type="entry name" value="PyrdxlP-dep_Trfase"/>
</dbReference>
<protein>
    <submittedName>
        <fullName evidence="7">PLP-dependent aminotransferase family protein</fullName>
    </submittedName>
</protein>
<keyword evidence="7" id="KW-0808">Transferase</keyword>
<dbReference type="Pfam" id="PF00155">
    <property type="entry name" value="Aminotran_1_2"/>
    <property type="match status" value="1"/>
</dbReference>
<organism evidence="7 8">
    <name type="scientific">Splendidivirga corallicola</name>
    <dbReference type="NCBI Taxonomy" id="3051826"/>
    <lineage>
        <taxon>Bacteria</taxon>
        <taxon>Pseudomonadati</taxon>
        <taxon>Bacteroidota</taxon>
        <taxon>Cytophagia</taxon>
        <taxon>Cytophagales</taxon>
        <taxon>Splendidivirgaceae</taxon>
        <taxon>Splendidivirga</taxon>
    </lineage>
</organism>
<dbReference type="Gene3D" id="1.10.10.10">
    <property type="entry name" value="Winged helix-like DNA-binding domain superfamily/Winged helix DNA-binding domain"/>
    <property type="match status" value="1"/>
</dbReference>
<keyword evidence="5" id="KW-0804">Transcription</keyword>
<evidence type="ECO:0000256" key="4">
    <source>
        <dbReference type="ARBA" id="ARBA00023125"/>
    </source>
</evidence>
<name>A0ABT8L0D3_9BACT</name>